<dbReference type="EMBL" id="LR134521">
    <property type="protein sequence ID" value="VEJ31037.1"/>
    <property type="molecule type" value="Genomic_DNA"/>
</dbReference>
<gene>
    <name evidence="1" type="ORF">NCTC10918_02333</name>
</gene>
<dbReference type="STRING" id="762948.HMPREF0733_11189"/>
<dbReference type="AlphaFoldDB" id="A0A3S4YJB9"/>
<sequence>MIGVYAGVSVKPEHVEEFLASAPPSSRHRARMRAISATISALPPVRPLRVSRALSRLLSVGSHSRHSKHIWRPSISAPL</sequence>
<accession>A0A3S4YJB9</accession>
<evidence type="ECO:0000313" key="1">
    <source>
        <dbReference type="EMBL" id="VEJ31037.1"/>
    </source>
</evidence>
<reference evidence="1 2" key="1">
    <citation type="submission" date="2018-12" db="EMBL/GenBank/DDBJ databases">
        <authorList>
            <consortium name="Pathogen Informatics"/>
        </authorList>
    </citation>
    <scope>NUCLEOTIDE SEQUENCE [LARGE SCALE GENOMIC DNA]</scope>
    <source>
        <strain evidence="1 2">NCTC10918</strain>
    </source>
</reference>
<dbReference type="Proteomes" id="UP000270988">
    <property type="component" value="Chromosome"/>
</dbReference>
<proteinExistence type="predicted"/>
<name>A0A3S4YJB9_9MICC</name>
<protein>
    <submittedName>
        <fullName evidence="1">Uncharacterized protein</fullName>
    </submittedName>
</protein>
<evidence type="ECO:0000313" key="2">
    <source>
        <dbReference type="Proteomes" id="UP000270988"/>
    </source>
</evidence>
<organism evidence="1 2">
    <name type="scientific">Rothia dentocariosa</name>
    <dbReference type="NCBI Taxonomy" id="2047"/>
    <lineage>
        <taxon>Bacteria</taxon>
        <taxon>Bacillati</taxon>
        <taxon>Actinomycetota</taxon>
        <taxon>Actinomycetes</taxon>
        <taxon>Micrococcales</taxon>
        <taxon>Micrococcaceae</taxon>
        <taxon>Rothia</taxon>
    </lineage>
</organism>